<evidence type="ECO:0000256" key="5">
    <source>
        <dbReference type="ARBA" id="ARBA00022588"/>
    </source>
</evidence>
<evidence type="ECO:0000256" key="14">
    <source>
        <dbReference type="ARBA" id="ARBA00023180"/>
    </source>
</evidence>
<dbReference type="GeneID" id="114454018"/>
<evidence type="ECO:0000313" key="18">
    <source>
        <dbReference type="Ensembl" id="ENSGWIP00000032045.1"/>
    </source>
</evidence>
<keyword evidence="8" id="KW-0732">Signal</keyword>
<dbReference type="Gene3D" id="3.40.50.10140">
    <property type="entry name" value="Toll/interleukin-1 receptor homology (TIR) domain"/>
    <property type="match status" value="1"/>
</dbReference>
<keyword evidence="19" id="KW-1185">Reference proteome</keyword>
<feature type="domain" description="TIR" evidence="17">
    <location>
        <begin position="799"/>
        <end position="940"/>
    </location>
</feature>
<keyword evidence="9" id="KW-0677">Repeat</keyword>
<evidence type="ECO:0000256" key="8">
    <source>
        <dbReference type="ARBA" id="ARBA00022729"/>
    </source>
</evidence>
<dbReference type="InterPro" id="IPR000157">
    <property type="entry name" value="TIR_dom"/>
</dbReference>
<comment type="subcellular location">
    <subcellularLocation>
        <location evidence="1">Cell membrane</location>
    </subcellularLocation>
    <subcellularLocation>
        <location evidence="2">Membrane</location>
        <topology evidence="2">Single-pass type I membrane protein</topology>
    </subcellularLocation>
</comment>
<dbReference type="GO" id="GO:0005886">
    <property type="term" value="C:plasma membrane"/>
    <property type="evidence" value="ECO:0007669"/>
    <property type="project" value="UniProtKB-SubCell"/>
</dbReference>
<dbReference type="PANTHER" id="PTHR24365:SF522">
    <property type="entry name" value="LOW QUALITY PROTEIN: TOLL-LIKE RECEPTOR 13-RELATED"/>
    <property type="match status" value="1"/>
</dbReference>
<accession>A0A8C5GLF6</accession>
<evidence type="ECO:0000256" key="16">
    <source>
        <dbReference type="SAM" id="Phobius"/>
    </source>
</evidence>
<protein>
    <submittedName>
        <fullName evidence="18">Toll-like receptor 13</fullName>
    </submittedName>
</protein>
<keyword evidence="14" id="KW-0325">Glycoprotein</keyword>
<keyword evidence="13" id="KW-0675">Receptor</keyword>
<gene>
    <name evidence="18" type="primary">LOC114454018</name>
</gene>
<comment type="similarity">
    <text evidence="3">Belongs to the Toll-like receptor family.</text>
</comment>
<dbReference type="InterPro" id="IPR032675">
    <property type="entry name" value="LRR_dom_sf"/>
</dbReference>
<keyword evidence="5" id="KW-0399">Innate immunity</keyword>
<keyword evidence="12 16" id="KW-0472">Membrane</keyword>
<organism evidence="18 19">
    <name type="scientific">Gouania willdenowi</name>
    <name type="common">Blunt-snouted clingfish</name>
    <name type="synonym">Lepadogaster willdenowi</name>
    <dbReference type="NCBI Taxonomy" id="441366"/>
    <lineage>
        <taxon>Eukaryota</taxon>
        <taxon>Metazoa</taxon>
        <taxon>Chordata</taxon>
        <taxon>Craniata</taxon>
        <taxon>Vertebrata</taxon>
        <taxon>Euteleostomi</taxon>
        <taxon>Actinopterygii</taxon>
        <taxon>Neopterygii</taxon>
        <taxon>Teleostei</taxon>
        <taxon>Neoteleostei</taxon>
        <taxon>Acanthomorphata</taxon>
        <taxon>Ovalentaria</taxon>
        <taxon>Blenniimorphae</taxon>
        <taxon>Blenniiformes</taxon>
        <taxon>Gobiesocoidei</taxon>
        <taxon>Gobiesocidae</taxon>
        <taxon>Gobiesocinae</taxon>
        <taxon>Gouania</taxon>
    </lineage>
</organism>
<dbReference type="InterPro" id="IPR035897">
    <property type="entry name" value="Toll_tir_struct_dom_sf"/>
</dbReference>
<dbReference type="PANTHER" id="PTHR24365">
    <property type="entry name" value="TOLL-LIKE RECEPTOR"/>
    <property type="match status" value="1"/>
</dbReference>
<evidence type="ECO:0000256" key="12">
    <source>
        <dbReference type="ARBA" id="ARBA00023136"/>
    </source>
</evidence>
<reference evidence="18" key="3">
    <citation type="submission" date="2025-09" db="UniProtKB">
        <authorList>
            <consortium name="Ensembl"/>
        </authorList>
    </citation>
    <scope>IDENTIFICATION</scope>
</reference>
<dbReference type="PRINTS" id="PR00019">
    <property type="entry name" value="LEURICHRPT"/>
</dbReference>
<keyword evidence="15" id="KW-0395">Inflammatory response</keyword>
<dbReference type="Ensembl" id="ENSGWIT00000034887.1">
    <property type="protein sequence ID" value="ENSGWIP00000032045.1"/>
    <property type="gene ID" value="ENSGWIG00000016524.1"/>
</dbReference>
<evidence type="ECO:0000256" key="7">
    <source>
        <dbReference type="ARBA" id="ARBA00022692"/>
    </source>
</evidence>
<keyword evidence="11 16" id="KW-1133">Transmembrane helix</keyword>
<dbReference type="Pfam" id="PF01582">
    <property type="entry name" value="TIR"/>
    <property type="match status" value="1"/>
</dbReference>
<name>A0A8C5GLF6_GOUWI</name>
<dbReference type="InterPro" id="IPR001611">
    <property type="entry name" value="Leu-rich_rpt"/>
</dbReference>
<evidence type="ECO:0000256" key="9">
    <source>
        <dbReference type="ARBA" id="ARBA00022737"/>
    </source>
</evidence>
<dbReference type="PROSITE" id="PS50104">
    <property type="entry name" value="TIR"/>
    <property type="match status" value="1"/>
</dbReference>
<dbReference type="GO" id="GO:0007165">
    <property type="term" value="P:signal transduction"/>
    <property type="evidence" value="ECO:0007669"/>
    <property type="project" value="InterPro"/>
</dbReference>
<dbReference type="FunFam" id="3.80.10.10:FF:000770">
    <property type="entry name" value="Uncharacterized protein"/>
    <property type="match status" value="1"/>
</dbReference>
<dbReference type="GO" id="GO:0006954">
    <property type="term" value="P:inflammatory response"/>
    <property type="evidence" value="ECO:0007669"/>
    <property type="project" value="UniProtKB-KW"/>
</dbReference>
<keyword evidence="6" id="KW-0433">Leucine-rich repeat</keyword>
<evidence type="ECO:0000256" key="15">
    <source>
        <dbReference type="ARBA" id="ARBA00023198"/>
    </source>
</evidence>
<reference evidence="18" key="1">
    <citation type="submission" date="2020-06" db="EMBL/GenBank/DDBJ databases">
        <authorList>
            <consortium name="Wellcome Sanger Institute Data Sharing"/>
        </authorList>
    </citation>
    <scope>NUCLEOTIDE SEQUENCE [LARGE SCALE GENOMIC DNA]</scope>
</reference>
<dbReference type="FunFam" id="3.80.10.10:FF:001438">
    <property type="entry name" value="Uncharacterized protein"/>
    <property type="match status" value="1"/>
</dbReference>
<evidence type="ECO:0000256" key="2">
    <source>
        <dbReference type="ARBA" id="ARBA00004479"/>
    </source>
</evidence>
<evidence type="ECO:0000256" key="4">
    <source>
        <dbReference type="ARBA" id="ARBA00022475"/>
    </source>
</evidence>
<evidence type="ECO:0000256" key="11">
    <source>
        <dbReference type="ARBA" id="ARBA00022989"/>
    </source>
</evidence>
<dbReference type="FunFam" id="3.40.50.10140:FF:000001">
    <property type="entry name" value="Toll-like receptor 2"/>
    <property type="match status" value="1"/>
</dbReference>
<dbReference type="OrthoDB" id="1421090at2759"/>
<evidence type="ECO:0000259" key="17">
    <source>
        <dbReference type="PROSITE" id="PS50104"/>
    </source>
</evidence>
<dbReference type="SMART" id="SM00369">
    <property type="entry name" value="LRR_TYP"/>
    <property type="match status" value="17"/>
</dbReference>
<evidence type="ECO:0000256" key="1">
    <source>
        <dbReference type="ARBA" id="ARBA00004236"/>
    </source>
</evidence>
<dbReference type="SUPFAM" id="SSF52058">
    <property type="entry name" value="L domain-like"/>
    <property type="match status" value="2"/>
</dbReference>
<dbReference type="GO" id="GO:0045087">
    <property type="term" value="P:innate immune response"/>
    <property type="evidence" value="ECO:0007669"/>
    <property type="project" value="UniProtKB-KW"/>
</dbReference>
<feature type="transmembrane region" description="Helical" evidence="16">
    <location>
        <begin position="742"/>
        <end position="765"/>
    </location>
</feature>
<dbReference type="GO" id="GO:0038023">
    <property type="term" value="F:signaling receptor activity"/>
    <property type="evidence" value="ECO:0007669"/>
    <property type="project" value="TreeGrafter"/>
</dbReference>
<feature type="transmembrane region" description="Helical" evidence="16">
    <location>
        <begin position="20"/>
        <end position="39"/>
    </location>
</feature>
<dbReference type="SMART" id="SM00365">
    <property type="entry name" value="LRR_SD22"/>
    <property type="match status" value="9"/>
</dbReference>
<evidence type="ECO:0000313" key="19">
    <source>
        <dbReference type="Proteomes" id="UP000694680"/>
    </source>
</evidence>
<proteinExistence type="inferred from homology"/>
<dbReference type="SUPFAM" id="SSF52200">
    <property type="entry name" value="Toll/Interleukin receptor TIR domain"/>
    <property type="match status" value="1"/>
</dbReference>
<evidence type="ECO:0000256" key="13">
    <source>
        <dbReference type="ARBA" id="ARBA00023170"/>
    </source>
</evidence>
<sequence>MSSRTKKDTNWTRRTKQLKGLGLVCLYILSFVTPVRGYFLKGCRISGGDAKCDKKNLDAVPQDIPPTVESIDLHKNKIPGIRTDDFRGEFPRLTNLNLGNNFIHYIDTGAFSGLIALKTLNLNHNRICNLSENVFLHLNGLAELRITYNCIKKVELNAFKPMTNLKILDLSHNKLNISNVAMMLRHLPNLQKLYLSANALNTFQSWEVTDALVDLQVLDISKNPIKVFNITSDVFPTLTTLSVGSTTVRHNMTWNVSNKTFLNCVKSLDISMISMSLSGIESLMETVNSSLTYLSMDAMKQNLGKLINISCSIPTMTKLVIQKNKLHNIHSDLFTLCTSLTELDLSNNLITTISDDAFRSLPNLLILNLSNNNLSLVPAATRNQSNLRTLDLSHCKISALECSNFANNTKLTQLSLYNNKIQTLKNCVFKNLRKLQVLKLQSNQITTLNSAFIASLPNLTTLHLEENKITTIKSKEFKGLGSLSKLSLQNNQIKTLNKESFFGLMNLKQLQLENNALNAKEVQKGVFSPMINLKTLDLSSNFIKFGKKQSLRVPPFSNLSRLEELSIFNQGGRGHTILPINFLQGLSNLLSFNIRNTLLNDLDKDTFTWTPQLQILDIRSNPLNSLFPDFFIQLRNLTKLYLSNSHFYSLDFLIDINLTKLNYLQAKSNQYSVIRPEVIGSLPALHYADLRDNVFTCDCDNKAFMEWAENSKQTQVYEAHNFQCNYPPSFKGKKLLDFDFRLCLLDVGFIAFVTTTSVTLLLMLVSLTYHFMRWQLVYAYYIFLAWLTDKKHKKKRAPYQYDAFVSYNTHDELWVVQELLPKLEGEQGWKLCLHHRNFEPGKPIIDNITDAIYQSRKTLCVISHKYLESEWCLREFQVASFRLFDEKKDVLILVFLEEIQRSKLSPYYRMRKLLKRQTYLSWPKAAEQTELFWEKLRQALQSGDQSDEGVLLHTTLNAP</sequence>
<dbReference type="Proteomes" id="UP000694680">
    <property type="component" value="Chromosome 20"/>
</dbReference>
<dbReference type="RefSeq" id="XP_028289889.1">
    <property type="nucleotide sequence ID" value="XM_028434088.1"/>
</dbReference>
<reference evidence="18" key="2">
    <citation type="submission" date="2025-08" db="UniProtKB">
        <authorList>
            <consortium name="Ensembl"/>
        </authorList>
    </citation>
    <scope>IDENTIFICATION</scope>
</reference>
<dbReference type="Pfam" id="PF13855">
    <property type="entry name" value="LRR_8"/>
    <property type="match status" value="5"/>
</dbReference>
<dbReference type="InterPro" id="IPR003591">
    <property type="entry name" value="Leu-rich_rpt_typical-subtyp"/>
</dbReference>
<dbReference type="RefSeq" id="XP_028289888.1">
    <property type="nucleotide sequence ID" value="XM_028434087.1"/>
</dbReference>
<keyword evidence="4" id="KW-1003">Cell membrane</keyword>
<dbReference type="AlphaFoldDB" id="A0A8C5GLF6"/>
<dbReference type="SMART" id="SM00255">
    <property type="entry name" value="TIR"/>
    <property type="match status" value="1"/>
</dbReference>
<dbReference type="PROSITE" id="PS51450">
    <property type="entry name" value="LRR"/>
    <property type="match status" value="6"/>
</dbReference>
<dbReference type="Gene3D" id="3.80.10.10">
    <property type="entry name" value="Ribonuclease Inhibitor"/>
    <property type="match status" value="4"/>
</dbReference>
<evidence type="ECO:0000256" key="3">
    <source>
        <dbReference type="ARBA" id="ARBA00009634"/>
    </source>
</evidence>
<evidence type="ECO:0000256" key="10">
    <source>
        <dbReference type="ARBA" id="ARBA00022859"/>
    </source>
</evidence>
<keyword evidence="7 16" id="KW-0812">Transmembrane</keyword>
<evidence type="ECO:0000256" key="6">
    <source>
        <dbReference type="ARBA" id="ARBA00022614"/>
    </source>
</evidence>
<keyword evidence="10" id="KW-0391">Immunity</keyword>